<evidence type="ECO:0000259" key="2">
    <source>
        <dbReference type="Pfam" id="PF12965"/>
    </source>
</evidence>
<keyword evidence="4" id="KW-1185">Reference proteome</keyword>
<accession>A0A5E6MDQ0</accession>
<dbReference type="Proteomes" id="UP000334923">
    <property type="component" value="Unassembled WGS sequence"/>
</dbReference>
<dbReference type="AlphaFoldDB" id="A0A5E6MDQ0"/>
<dbReference type="EMBL" id="CABFVA020000101">
    <property type="protein sequence ID" value="VVM07591.1"/>
    <property type="molecule type" value="Genomic_DNA"/>
</dbReference>
<dbReference type="OrthoDB" id="9763644at2"/>
<proteinExistence type="predicted"/>
<reference evidence="3 4" key="1">
    <citation type="submission" date="2019-09" db="EMBL/GenBank/DDBJ databases">
        <authorList>
            <person name="Cremers G."/>
        </authorList>
    </citation>
    <scope>NUCLEOTIDE SEQUENCE [LARGE SCALE GENOMIC DNA]</scope>
    <source>
        <strain evidence="3">4A</strain>
    </source>
</reference>
<evidence type="ECO:0000313" key="4">
    <source>
        <dbReference type="Proteomes" id="UP000334923"/>
    </source>
</evidence>
<organism evidence="3 4">
    <name type="scientific">Methylacidimicrobium tartarophylax</name>
    <dbReference type="NCBI Taxonomy" id="1041768"/>
    <lineage>
        <taxon>Bacteria</taxon>
        <taxon>Pseudomonadati</taxon>
        <taxon>Verrucomicrobiota</taxon>
        <taxon>Methylacidimicrobium</taxon>
    </lineage>
</organism>
<sequence length="879" mass="95872">MNGEPITQTPEVASSNGQIVPVLDDAALVINPLEAYLTERGIRRETWEAAGVELIEKPEPGLMKDRLGFDRLGQSDISSAPGIWFPYKDEAGKIRAWGFRTIPELHNGDGEPVKFLRSKGSGTYPFVGPKAKEVLDKAHKPMILTEGAVKALAIEQAGGFALGLTGCWLARSKNGDNSEDAYAMPEWEGDITWQGRSVSLALDADLETNPSVRTALFANLLALRKAGAVPRLLRWNLSEGKGIDDWAARKEDPAAALQKLMDEAVDLSQIIRPEHLVPFQNALDKSNLSPALRKQISKEVAKPLKVAAKDLQDKEGGGSADAKARALYALAKADVELFHDGSDGRFVRFNSDGHRETWPIQSSAAKEFFQKLAYDNELAALSGEVWGATVNLLSAEARFSGKQAKVFLRVAPEIGPDGNLAGIFVDLCDANWRAVHVTANGWEILDRSPVLFIRSATALPLPTPERGGNLEELRGFLNPGLDDGSWLQIKAFLAFALHPIGPYPLLELLGEQGSGKSTAARFLRSLIDPSKPKLRAAPKTVENFCVAAENCWLPAFDNLSYINDDLSDALCRLSTGGGFGARRLYSNNEERVLDAKRPAMWTGINEVAMRGDLVDRTISIELPSVPEESRKQESEVEEQFRKAAPKLFGALLSRIAGALRELSNVRLDRLPRMADFATFAVAAERGAVEPERFLDVYRAERTEASARAVEGSPAGAALMRFLETHNSGWEGSPAELLSELQNTLPDPSRPPRGFPDNSRSLGKQIRRLAPSLRRMGWDVGYGHSHKSKKIYFQKITQKPAQPAQLALGIDCQHVAGTPVTGADKTQTAQTAQNGTETAHTKPLPNNEIDVCAVCAVSSPPFGNPEKSQEPKPQRTKESF</sequence>
<feature type="compositionally biased region" description="Polar residues" evidence="1">
    <location>
        <begin position="823"/>
        <end position="837"/>
    </location>
</feature>
<protein>
    <recommendedName>
        <fullName evidence="2">DUF3854 domain-containing protein</fullName>
    </recommendedName>
</protein>
<evidence type="ECO:0000256" key="1">
    <source>
        <dbReference type="SAM" id="MobiDB-lite"/>
    </source>
</evidence>
<dbReference type="InterPro" id="IPR024385">
    <property type="entry name" value="DUF3854"/>
</dbReference>
<name>A0A5E6MDQ0_9BACT</name>
<feature type="region of interest" description="Disordered" evidence="1">
    <location>
        <begin position="823"/>
        <end position="844"/>
    </location>
</feature>
<evidence type="ECO:0000313" key="3">
    <source>
        <dbReference type="EMBL" id="VVM07591.1"/>
    </source>
</evidence>
<feature type="domain" description="DUF3854" evidence="2">
    <location>
        <begin position="134"/>
        <end position="250"/>
    </location>
</feature>
<feature type="region of interest" description="Disordered" evidence="1">
    <location>
        <begin position="859"/>
        <end position="879"/>
    </location>
</feature>
<dbReference type="RefSeq" id="WP_142660653.1">
    <property type="nucleotide sequence ID" value="NZ_CABFVA020000101.1"/>
</dbReference>
<feature type="region of interest" description="Disordered" evidence="1">
    <location>
        <begin position="741"/>
        <end position="760"/>
    </location>
</feature>
<gene>
    <name evidence="3" type="ORF">MAMT_01817</name>
</gene>
<feature type="compositionally biased region" description="Basic and acidic residues" evidence="1">
    <location>
        <begin position="866"/>
        <end position="879"/>
    </location>
</feature>
<dbReference type="Pfam" id="PF12965">
    <property type="entry name" value="DUF3854"/>
    <property type="match status" value="1"/>
</dbReference>